<gene>
    <name evidence="1" type="ORF">EHZ11_09405</name>
</gene>
<name>A0AAE8FTI1_CLOPF</name>
<organism evidence="1 2">
    <name type="scientific">Clostridium perfringens</name>
    <dbReference type="NCBI Taxonomy" id="1502"/>
    <lineage>
        <taxon>Bacteria</taxon>
        <taxon>Bacillati</taxon>
        <taxon>Bacillota</taxon>
        <taxon>Clostridia</taxon>
        <taxon>Eubacteriales</taxon>
        <taxon>Clostridiaceae</taxon>
        <taxon>Clostridium</taxon>
    </lineage>
</organism>
<dbReference type="EMBL" id="RQNR01000004">
    <property type="protein sequence ID" value="RQN24208.1"/>
    <property type="molecule type" value="Genomic_DNA"/>
</dbReference>
<evidence type="ECO:0000313" key="1">
    <source>
        <dbReference type="EMBL" id="RQN24208.1"/>
    </source>
</evidence>
<sequence length="205" mass="23671">MSKKSQLLSLIKSYKDSQNNVYESILEVNKNSELTPQGKEKRINELVDQFTPKVINIHDNAMNLINGAIEDLQNKWKANSTGRLSDTGYQVGLANTISMIEKGVITDSEDFKNIIEVYKDDYNALATIRKLINSERVDLLTLIPKDNREYIKKSLNDLKNNIDNYISQYQIQNDMNLVFNGMINFIENRLRDDLSIISWEEMSNQ</sequence>
<accession>A0AAE8FTI1</accession>
<reference evidence="1 2" key="1">
    <citation type="submission" date="2018-11" db="EMBL/GenBank/DDBJ databases">
        <title>Draft genome sequences of potential pathogenic Clostridium perfringens from environmental surface water in the North West Province, South Africa.</title>
        <authorList>
            <person name="Fourie J.C.J."/>
            <person name="Sanko T.J."/>
            <person name="Bezuidenhout C."/>
            <person name="Mienie C."/>
            <person name="Adeleke R."/>
        </authorList>
    </citation>
    <scope>NUCLEOTIDE SEQUENCE [LARGE SCALE GENOMIC DNA]</scope>
    <source>
        <strain evidence="1 2">SC4-C13</strain>
    </source>
</reference>
<protein>
    <submittedName>
        <fullName evidence="1">Uncharacterized protein</fullName>
    </submittedName>
</protein>
<dbReference type="AlphaFoldDB" id="A0AAE8FTI1"/>
<dbReference type="RefSeq" id="WP_124231015.1">
    <property type="nucleotide sequence ID" value="NZ_CABEEO010000008.1"/>
</dbReference>
<proteinExistence type="predicted"/>
<evidence type="ECO:0000313" key="2">
    <source>
        <dbReference type="Proteomes" id="UP000273641"/>
    </source>
</evidence>
<dbReference type="Proteomes" id="UP000273641">
    <property type="component" value="Unassembled WGS sequence"/>
</dbReference>
<comment type="caution">
    <text evidence="1">The sequence shown here is derived from an EMBL/GenBank/DDBJ whole genome shotgun (WGS) entry which is preliminary data.</text>
</comment>